<name>A0A2X0NMC4_9BASI</name>
<accession>A0A2X0NMC4</accession>
<evidence type="ECO:0000313" key="1">
    <source>
        <dbReference type="EMBL" id="SGY13908.1"/>
    </source>
</evidence>
<dbReference type="Pfam" id="PF14223">
    <property type="entry name" value="Retrotran_gag_2"/>
    <property type="match status" value="1"/>
</dbReference>
<organism evidence="1 2">
    <name type="scientific">Microbotryum silenes-dioicae</name>
    <dbReference type="NCBI Taxonomy" id="796604"/>
    <lineage>
        <taxon>Eukaryota</taxon>
        <taxon>Fungi</taxon>
        <taxon>Dikarya</taxon>
        <taxon>Basidiomycota</taxon>
        <taxon>Pucciniomycotina</taxon>
        <taxon>Microbotryomycetes</taxon>
        <taxon>Microbotryales</taxon>
        <taxon>Microbotryaceae</taxon>
        <taxon>Microbotryum</taxon>
    </lineage>
</organism>
<dbReference type="Proteomes" id="UP000249464">
    <property type="component" value="Unassembled WGS sequence"/>
</dbReference>
<keyword evidence="2" id="KW-1185">Reference proteome</keyword>
<protein>
    <submittedName>
        <fullName evidence="1">BQ5605_C010g06001 protein</fullName>
    </submittedName>
</protein>
<proteinExistence type="predicted"/>
<gene>
    <name evidence="1" type="primary">BQ5605_C010g06001</name>
    <name evidence="1" type="ORF">BQ5605_C010G06001</name>
</gene>
<dbReference type="EMBL" id="FQNC01000012">
    <property type="protein sequence ID" value="SGY13908.1"/>
    <property type="molecule type" value="Genomic_DNA"/>
</dbReference>
<dbReference type="AlphaFoldDB" id="A0A2X0NMC4"/>
<evidence type="ECO:0000313" key="2">
    <source>
        <dbReference type="Proteomes" id="UP000249464"/>
    </source>
</evidence>
<sequence>MADPARVTRRLPGAELERRRRGLVEAIEVVEVADDSDVPPDKGDAGAEVEGEGEVGVETGAAVVVCVSFVGPVVARVNVSFPVSSPSGSVEATDSPSSSSSSLSLYGCIVMSPTSNQAALEPSSSALISRIHLSDNPNSYEEWSVWISNHLRRKKCLDVTTVGIPALLAIYEAALVTPSTSQATSAGAKISPAAPRALTSAQQGLVDIYTLDLEAKDDKAAELINNTITGSQMKIIKNCVSAHEMWTALRIHHTKGAEARFIQLVPVIFRSTFTRSNTSNFKSFVSNFLNAVEEISTMGVPLPGFAQAALLVHSLPPEWESIASSLTTDLTLATDIDSFIAVLYAQVDRKMASSSTTHGAERHAYGGIESALAMSAQSHDHSKVHCKSCNVMGHSSKWAGCPSLKKAQAVKEEAAKAMFVNSAFCHSL</sequence>
<reference evidence="1 2" key="1">
    <citation type="submission" date="2016-11" db="EMBL/GenBank/DDBJ databases">
        <authorList>
            <person name="Jaros S."/>
            <person name="Januszkiewicz K."/>
            <person name="Wedrychowicz H."/>
        </authorList>
    </citation>
    <scope>NUCLEOTIDE SEQUENCE [LARGE SCALE GENOMIC DNA]</scope>
</reference>